<dbReference type="RefSeq" id="WP_141784869.1">
    <property type="nucleotide sequence ID" value="NZ_BAAAIK010000002.1"/>
</dbReference>
<dbReference type="InterPro" id="IPR027417">
    <property type="entry name" value="P-loop_NTPase"/>
</dbReference>
<keyword evidence="1" id="KW-0418">Kinase</keyword>
<dbReference type="AlphaFoldDB" id="A0A542YRV3"/>
<keyword evidence="2" id="KW-1185">Reference proteome</keyword>
<organism evidence="1 2">
    <name type="scientific">Ornithinicoccus hortensis</name>
    <dbReference type="NCBI Taxonomy" id="82346"/>
    <lineage>
        <taxon>Bacteria</taxon>
        <taxon>Bacillati</taxon>
        <taxon>Actinomycetota</taxon>
        <taxon>Actinomycetes</taxon>
        <taxon>Micrococcales</taxon>
        <taxon>Intrasporangiaceae</taxon>
        <taxon>Ornithinicoccus</taxon>
    </lineage>
</organism>
<accession>A0A542YRV3</accession>
<dbReference type="OrthoDB" id="572586at2"/>
<dbReference type="Gene3D" id="3.40.50.300">
    <property type="entry name" value="P-loop containing nucleotide triphosphate hydrolases"/>
    <property type="match status" value="1"/>
</dbReference>
<dbReference type="GO" id="GO:0016301">
    <property type="term" value="F:kinase activity"/>
    <property type="evidence" value="ECO:0007669"/>
    <property type="project" value="UniProtKB-KW"/>
</dbReference>
<protein>
    <submittedName>
        <fullName evidence="1">Uridine kinase</fullName>
    </submittedName>
</protein>
<comment type="caution">
    <text evidence="1">The sequence shown here is derived from an EMBL/GenBank/DDBJ whole genome shotgun (WGS) entry which is preliminary data.</text>
</comment>
<dbReference type="Proteomes" id="UP000319516">
    <property type="component" value="Unassembled WGS sequence"/>
</dbReference>
<keyword evidence="1" id="KW-0808">Transferase</keyword>
<sequence>MPFPSFLPNRQLVLVDLLAMMLAVNPGQRAVIAVDGVDGAGKTHLVGELLALGREVAGREMVGISIDGFHRPRADRIAAGTGPDGFYHGSFDYDAFRAKVLRPFRAGREFVPAVHDVTTDEAVFPDPVEASEDAVLLVDGIFLRRPELYAEWDASVFLLVPFDVSVPRGNARFPDRAGTGDPAHAANERYVGGQRLYLQQARINPPTWILDNTDLQRPHLLEPDPDEPQWFG</sequence>
<dbReference type="SUPFAM" id="SSF52540">
    <property type="entry name" value="P-loop containing nucleoside triphosphate hydrolases"/>
    <property type="match status" value="1"/>
</dbReference>
<dbReference type="EMBL" id="VFOP01000001">
    <property type="protein sequence ID" value="TQL50787.1"/>
    <property type="molecule type" value="Genomic_DNA"/>
</dbReference>
<name>A0A542YRV3_9MICO</name>
<reference evidence="1 2" key="1">
    <citation type="submission" date="2019-06" db="EMBL/GenBank/DDBJ databases">
        <title>Sequencing the genomes of 1000 actinobacteria strains.</title>
        <authorList>
            <person name="Klenk H.-P."/>
        </authorList>
    </citation>
    <scope>NUCLEOTIDE SEQUENCE [LARGE SCALE GENOMIC DNA]</scope>
    <source>
        <strain evidence="1 2">DSM 12335</strain>
    </source>
</reference>
<proteinExistence type="predicted"/>
<gene>
    <name evidence="1" type="ORF">FB467_1904</name>
</gene>
<evidence type="ECO:0000313" key="1">
    <source>
        <dbReference type="EMBL" id="TQL50787.1"/>
    </source>
</evidence>
<evidence type="ECO:0000313" key="2">
    <source>
        <dbReference type="Proteomes" id="UP000319516"/>
    </source>
</evidence>